<dbReference type="InParanoid" id="M1DXG4"/>
<reference evidence="1" key="2">
    <citation type="submission" date="2015-06" db="UniProtKB">
        <authorList>
            <consortium name="EnsemblPlants"/>
        </authorList>
    </citation>
    <scope>IDENTIFICATION</scope>
    <source>
        <strain evidence="1">DM1-3 516 R44</strain>
    </source>
</reference>
<dbReference type="EnsemblPlants" id="PGSC0003DMT400095981">
    <property type="protein sequence ID" value="PGSC0003DMT400095981"/>
    <property type="gene ID" value="PGSC0003DMG400045552"/>
</dbReference>
<reference evidence="2" key="1">
    <citation type="journal article" date="2011" name="Nature">
        <title>Genome sequence and analysis of the tuber crop potato.</title>
        <authorList>
            <consortium name="The Potato Genome Sequencing Consortium"/>
        </authorList>
    </citation>
    <scope>NUCLEOTIDE SEQUENCE [LARGE SCALE GENOMIC DNA]</scope>
    <source>
        <strain evidence="2">cv. DM1-3 516 R44</strain>
    </source>
</reference>
<proteinExistence type="predicted"/>
<accession>M1DXG4</accession>
<dbReference type="AlphaFoldDB" id="M1DXG4"/>
<dbReference type="Gramene" id="PGSC0003DMT400095981">
    <property type="protein sequence ID" value="PGSC0003DMT400095981"/>
    <property type="gene ID" value="PGSC0003DMG400045552"/>
</dbReference>
<evidence type="ECO:0000313" key="2">
    <source>
        <dbReference type="Proteomes" id="UP000011115"/>
    </source>
</evidence>
<dbReference type="Proteomes" id="UP000011115">
    <property type="component" value="Unassembled WGS sequence"/>
</dbReference>
<dbReference type="HOGENOM" id="CLU_186405_0_0_1"/>
<evidence type="ECO:0000313" key="1">
    <source>
        <dbReference type="EnsemblPlants" id="PGSC0003DMT400095981"/>
    </source>
</evidence>
<protein>
    <submittedName>
        <fullName evidence="1">Uncharacterized protein</fullName>
    </submittedName>
</protein>
<dbReference type="PaxDb" id="4113-PGSC0003DMT400095981"/>
<organism evidence="1 2">
    <name type="scientific">Solanum tuberosum</name>
    <name type="common">Potato</name>
    <dbReference type="NCBI Taxonomy" id="4113"/>
    <lineage>
        <taxon>Eukaryota</taxon>
        <taxon>Viridiplantae</taxon>
        <taxon>Streptophyta</taxon>
        <taxon>Embryophyta</taxon>
        <taxon>Tracheophyta</taxon>
        <taxon>Spermatophyta</taxon>
        <taxon>Magnoliopsida</taxon>
        <taxon>eudicotyledons</taxon>
        <taxon>Gunneridae</taxon>
        <taxon>Pentapetalae</taxon>
        <taxon>asterids</taxon>
        <taxon>lamiids</taxon>
        <taxon>Solanales</taxon>
        <taxon>Solanaceae</taxon>
        <taxon>Solanoideae</taxon>
        <taxon>Solaneae</taxon>
        <taxon>Solanum</taxon>
    </lineage>
</organism>
<sequence>MVITKSLWCAEWPPSCLNSSVPSPKGQNQFDERKEQSACHLVVPRCSVGSPKLTEVEEVEGQSKKAKKLTKGRIADLIGEPDLLHRMALRSIFLATINTFSNINL</sequence>
<name>M1DXG4_SOLTU</name>
<keyword evidence="2" id="KW-1185">Reference proteome</keyword>